<dbReference type="PANTHER" id="PTHR33115">
    <property type="entry name" value="ARM REPEAT SUPERFAMILY PROTEIN"/>
    <property type="match status" value="1"/>
</dbReference>
<dbReference type="SUPFAM" id="SSF48371">
    <property type="entry name" value="ARM repeat"/>
    <property type="match status" value="1"/>
</dbReference>
<evidence type="ECO:0000313" key="2">
    <source>
        <dbReference type="EMBL" id="CAD1829466.1"/>
    </source>
</evidence>
<dbReference type="InterPro" id="IPR016024">
    <property type="entry name" value="ARM-type_fold"/>
</dbReference>
<protein>
    <submittedName>
        <fullName evidence="2">Uncharacterized protein</fullName>
    </submittedName>
</protein>
<evidence type="ECO:0000256" key="1">
    <source>
        <dbReference type="SAM" id="MobiDB-lite"/>
    </source>
</evidence>
<organism evidence="2">
    <name type="scientific">Ananas comosus var. bracteatus</name>
    <name type="common">red pineapple</name>
    <dbReference type="NCBI Taxonomy" id="296719"/>
    <lineage>
        <taxon>Eukaryota</taxon>
        <taxon>Viridiplantae</taxon>
        <taxon>Streptophyta</taxon>
        <taxon>Embryophyta</taxon>
        <taxon>Tracheophyta</taxon>
        <taxon>Spermatophyta</taxon>
        <taxon>Magnoliopsida</taxon>
        <taxon>Liliopsida</taxon>
        <taxon>Poales</taxon>
        <taxon>Bromeliaceae</taxon>
        <taxon>Bromelioideae</taxon>
        <taxon>Ananas</taxon>
    </lineage>
</organism>
<feature type="compositionally biased region" description="Basic and acidic residues" evidence="1">
    <location>
        <begin position="403"/>
        <end position="414"/>
    </location>
</feature>
<sequence length="613" mass="68003">MRYKNDKSEEGSSSKQLDIIVTPKRGSCDQSESFGSGIWEPRLIDQTPTPTPTPSTQEGNDANTARRTQAPEKKLTLFAFRLAIDPRESCQRARNASIHFGPPSSFSRWLLSEAKEGGLVPEQRARVAPPHQATWTLGRVGRNSFRSSTQIRLPLCSSCGEGNIQPTFCDPVRRRRRSWSDQRESGGSSNQVKVKRYTTPQTRQPHGVPLVQCAGWALLSKDMVKALRWLQILSAIASVILSSVRLTKQDYGEVSCSELLERVSQDCKLGSSGLVSMRRFFYDSYSNNKSITGSIFEGLQMDLVTYAEELLDSDLSHEQLDGAQILQNFVESDDYAFDTLRKIGTSRKVMERLIEMLNWKNLAEEDIRRCAAEIVKMLAGKKQNILRVAGIPGSMESVSSLLHTERSTTERSSRTDQSSTTTAEETNYDFSSFNLLALQILTKLANNHDTSGKIGNTRGLLSKVIELANASQYLLTNEHATESQIKTVRKALQVIKMLASTTGNTGKDCDGWGIIKLLLSIFMKPGIENQNSVSEEAGEALAMLSLENQNNCALILREKGVVKKLISALSNQVLQLNASRILRNLCAYSRAESSNRLNGVIEAMPTVRNNLSP</sequence>
<feature type="region of interest" description="Disordered" evidence="1">
    <location>
        <begin position="399"/>
        <end position="424"/>
    </location>
</feature>
<feature type="region of interest" description="Disordered" evidence="1">
    <location>
        <begin position="175"/>
        <end position="195"/>
    </location>
</feature>
<feature type="compositionally biased region" description="Polar residues" evidence="1">
    <location>
        <begin position="55"/>
        <end position="67"/>
    </location>
</feature>
<dbReference type="PANTHER" id="PTHR33115:SF50">
    <property type="entry name" value="ARM REPEAT SUPERFAMILY PROTEIN"/>
    <property type="match status" value="1"/>
</dbReference>
<dbReference type="Gene3D" id="1.25.10.10">
    <property type="entry name" value="Leucine-rich Repeat Variant"/>
    <property type="match status" value="1"/>
</dbReference>
<feature type="compositionally biased region" description="Polar residues" evidence="1">
    <location>
        <begin position="185"/>
        <end position="195"/>
    </location>
</feature>
<dbReference type="InterPro" id="IPR011989">
    <property type="entry name" value="ARM-like"/>
</dbReference>
<proteinExistence type="predicted"/>
<reference evidence="2" key="1">
    <citation type="submission" date="2020-07" db="EMBL/GenBank/DDBJ databases">
        <authorList>
            <person name="Lin J."/>
        </authorList>
    </citation>
    <scope>NUCLEOTIDE SEQUENCE</scope>
</reference>
<name>A0A6V7PG16_ANACO</name>
<dbReference type="AlphaFoldDB" id="A0A6V7PG16"/>
<feature type="compositionally biased region" description="Basic and acidic residues" evidence="1">
    <location>
        <begin position="1"/>
        <end position="12"/>
    </location>
</feature>
<dbReference type="EMBL" id="LR862147">
    <property type="protein sequence ID" value="CAD1829466.1"/>
    <property type="molecule type" value="Genomic_DNA"/>
</dbReference>
<gene>
    <name evidence="2" type="ORF">CB5_LOCUS12677</name>
</gene>
<feature type="region of interest" description="Disordered" evidence="1">
    <location>
        <begin position="1"/>
        <end position="70"/>
    </location>
</feature>
<accession>A0A6V7PG16</accession>